<name>A0A191WG06_9MICO</name>
<gene>
    <name evidence="1" type="ORF">ATC03_10620</name>
</gene>
<organism evidence="1 2">
    <name type="scientific">Agromyces aureus</name>
    <dbReference type="NCBI Taxonomy" id="453304"/>
    <lineage>
        <taxon>Bacteria</taxon>
        <taxon>Bacillati</taxon>
        <taxon>Actinomycetota</taxon>
        <taxon>Actinomycetes</taxon>
        <taxon>Micrococcales</taxon>
        <taxon>Microbacteriaceae</taxon>
        <taxon>Agromyces</taxon>
    </lineage>
</organism>
<dbReference type="Proteomes" id="UP000078437">
    <property type="component" value="Chromosome"/>
</dbReference>
<dbReference type="AlphaFoldDB" id="A0A191WG06"/>
<accession>A0A191WG06</accession>
<reference evidence="2" key="2">
    <citation type="submission" date="2016-01" db="EMBL/GenBank/DDBJ databases">
        <title>Complete genome sequence of Agromyces aureus AR33T and comparison with related organisms.</title>
        <authorList>
            <person name="Corretto E."/>
            <person name="Antonielli L."/>
            <person name="Sessitsch A."/>
            <person name="Brader G."/>
        </authorList>
    </citation>
    <scope>NUCLEOTIDE SEQUENCE [LARGE SCALE GENOMIC DNA]</scope>
    <source>
        <strain evidence="2">AR33</strain>
    </source>
</reference>
<evidence type="ECO:0000313" key="2">
    <source>
        <dbReference type="Proteomes" id="UP000078437"/>
    </source>
</evidence>
<protein>
    <submittedName>
        <fullName evidence="1">Uncharacterized protein</fullName>
    </submittedName>
</protein>
<proteinExistence type="predicted"/>
<reference evidence="1 2" key="1">
    <citation type="journal article" date="2016" name="Int. J. Syst. Evol. Microbiol.">
        <title>Agromyces aureus sp. nov., isolated from the rhizosphere of Salix caprea L. grown in a heavy-metal-contaminated soil.</title>
        <authorList>
            <person name="Corretto E."/>
            <person name="Antonielli L."/>
            <person name="Sessitsch A."/>
            <person name="Compant S."/>
            <person name="Gorfer M."/>
            <person name="Kuffner M."/>
            <person name="Brader G."/>
        </authorList>
    </citation>
    <scope>NUCLEOTIDE SEQUENCE [LARGE SCALE GENOMIC DNA]</scope>
    <source>
        <strain evidence="1 2">AR33</strain>
    </source>
</reference>
<keyword evidence="2" id="KW-1185">Reference proteome</keyword>
<sequence>MSKAVLRYARALADAHTSDVVTIPILGEGGAVTTAHVLLGPASQLFSTHVADSIGEFTDAALVADLEERTRRIEPSTVAWPDEMTDIGLDAEELQEPYAG</sequence>
<dbReference type="KEGG" id="agy:ATC03_10620"/>
<dbReference type="STRING" id="453304.ATC03_10620"/>
<evidence type="ECO:0000313" key="1">
    <source>
        <dbReference type="EMBL" id="ANJ27114.1"/>
    </source>
</evidence>
<dbReference type="EMBL" id="CP013979">
    <property type="protein sequence ID" value="ANJ27114.1"/>
    <property type="molecule type" value="Genomic_DNA"/>
</dbReference>